<evidence type="ECO:0000256" key="4">
    <source>
        <dbReference type="ARBA" id="ARBA00022679"/>
    </source>
</evidence>
<evidence type="ECO:0000256" key="8">
    <source>
        <dbReference type="ARBA" id="ARBA00022842"/>
    </source>
</evidence>
<evidence type="ECO:0000256" key="5">
    <source>
        <dbReference type="ARBA" id="ARBA00022695"/>
    </source>
</evidence>
<dbReference type="SUPFAM" id="SSF52374">
    <property type="entry name" value="Nucleotidylyl transferase"/>
    <property type="match status" value="1"/>
</dbReference>
<keyword evidence="8" id="KW-0460">Magnesium</keyword>
<evidence type="ECO:0000256" key="6">
    <source>
        <dbReference type="ARBA" id="ARBA00022741"/>
    </source>
</evidence>
<keyword evidence="6" id="KW-0547">Nucleotide-binding</keyword>
<organism evidence="12">
    <name type="scientific">marine metagenome</name>
    <dbReference type="NCBI Taxonomy" id="408172"/>
    <lineage>
        <taxon>unclassified sequences</taxon>
        <taxon>metagenomes</taxon>
        <taxon>ecological metagenomes</taxon>
    </lineage>
</organism>
<dbReference type="GO" id="GO:0015937">
    <property type="term" value="P:coenzyme A biosynthetic process"/>
    <property type="evidence" value="ECO:0007669"/>
    <property type="project" value="UniProtKB-KW"/>
</dbReference>
<evidence type="ECO:0000313" key="12">
    <source>
        <dbReference type="EMBL" id="SVA40450.1"/>
    </source>
</evidence>
<dbReference type="PANTHER" id="PTHR21342:SF1">
    <property type="entry name" value="PHOSPHOPANTETHEINE ADENYLYLTRANSFERASE"/>
    <property type="match status" value="1"/>
</dbReference>
<dbReference type="InterPro" id="IPR014729">
    <property type="entry name" value="Rossmann-like_a/b/a_fold"/>
</dbReference>
<keyword evidence="9" id="KW-0173">Coenzyme A biosynthesis</keyword>
<proteinExistence type="inferred from homology"/>
<evidence type="ECO:0000256" key="1">
    <source>
        <dbReference type="ARBA" id="ARBA00012392"/>
    </source>
</evidence>
<dbReference type="GO" id="GO:0005524">
    <property type="term" value="F:ATP binding"/>
    <property type="evidence" value="ECO:0007669"/>
    <property type="project" value="UniProtKB-KW"/>
</dbReference>
<dbReference type="EC" id="2.7.7.3" evidence="1"/>
<dbReference type="PANTHER" id="PTHR21342">
    <property type="entry name" value="PHOSPHOPANTETHEINE ADENYLYLTRANSFERASE"/>
    <property type="match status" value="1"/>
</dbReference>
<keyword evidence="5" id="KW-0548">Nucleotidyltransferase</keyword>
<accession>A0A381VJH8</accession>
<dbReference type="PRINTS" id="PR01020">
    <property type="entry name" value="LPSBIOSNTHSS"/>
</dbReference>
<dbReference type="InterPro" id="IPR004821">
    <property type="entry name" value="Cyt_trans-like"/>
</dbReference>
<keyword evidence="4" id="KW-0808">Transferase</keyword>
<dbReference type="GO" id="GO:0004595">
    <property type="term" value="F:pantetheine-phosphate adenylyltransferase activity"/>
    <property type="evidence" value="ECO:0007669"/>
    <property type="project" value="UniProtKB-EC"/>
</dbReference>
<dbReference type="AlphaFoldDB" id="A0A381VJH8"/>
<evidence type="ECO:0000256" key="10">
    <source>
        <dbReference type="ARBA" id="ARBA00029346"/>
    </source>
</evidence>
<feature type="domain" description="Cytidyltransferase-like" evidence="11">
    <location>
        <begin position="8"/>
        <end position="136"/>
    </location>
</feature>
<evidence type="ECO:0000259" key="11">
    <source>
        <dbReference type="Pfam" id="PF01467"/>
    </source>
</evidence>
<dbReference type="NCBIfam" id="TIGR00125">
    <property type="entry name" value="cyt_tran_rel"/>
    <property type="match status" value="1"/>
</dbReference>
<evidence type="ECO:0000256" key="9">
    <source>
        <dbReference type="ARBA" id="ARBA00022993"/>
    </source>
</evidence>
<dbReference type="Pfam" id="PF01467">
    <property type="entry name" value="CTP_transf_like"/>
    <property type="match status" value="1"/>
</dbReference>
<name>A0A381VJH8_9ZZZZ</name>
<dbReference type="InterPro" id="IPR001980">
    <property type="entry name" value="PPAT"/>
</dbReference>
<evidence type="ECO:0000256" key="3">
    <source>
        <dbReference type="ARBA" id="ARBA00022490"/>
    </source>
</evidence>
<comment type="catalytic activity">
    <reaction evidence="10">
        <text>(R)-4'-phosphopantetheine + ATP + H(+) = 3'-dephospho-CoA + diphosphate</text>
        <dbReference type="Rhea" id="RHEA:19801"/>
        <dbReference type="ChEBI" id="CHEBI:15378"/>
        <dbReference type="ChEBI" id="CHEBI:30616"/>
        <dbReference type="ChEBI" id="CHEBI:33019"/>
        <dbReference type="ChEBI" id="CHEBI:57328"/>
        <dbReference type="ChEBI" id="CHEBI:61723"/>
        <dbReference type="EC" id="2.7.7.3"/>
    </reaction>
</comment>
<dbReference type="EMBL" id="UINC01009002">
    <property type="protein sequence ID" value="SVA40450.1"/>
    <property type="molecule type" value="Genomic_DNA"/>
</dbReference>
<keyword evidence="3" id="KW-0963">Cytoplasm</keyword>
<gene>
    <name evidence="12" type="ORF">METZ01_LOCUS93304</name>
</gene>
<evidence type="ECO:0000256" key="2">
    <source>
        <dbReference type="ARBA" id="ARBA00013868"/>
    </source>
</evidence>
<protein>
    <recommendedName>
        <fullName evidence="2">Phosphopantetheine adenylyltransferase</fullName>
        <ecNumber evidence="1">2.7.7.3</ecNumber>
    </recommendedName>
</protein>
<evidence type="ECO:0000256" key="7">
    <source>
        <dbReference type="ARBA" id="ARBA00022840"/>
    </source>
</evidence>
<reference evidence="12" key="1">
    <citation type="submission" date="2018-05" db="EMBL/GenBank/DDBJ databases">
        <authorList>
            <person name="Lanie J.A."/>
            <person name="Ng W.-L."/>
            <person name="Kazmierczak K.M."/>
            <person name="Andrzejewski T.M."/>
            <person name="Davidsen T.M."/>
            <person name="Wayne K.J."/>
            <person name="Tettelin H."/>
            <person name="Glass J.I."/>
            <person name="Rusch D."/>
            <person name="Podicherti R."/>
            <person name="Tsui H.-C.T."/>
            <person name="Winkler M.E."/>
        </authorList>
    </citation>
    <scope>NUCLEOTIDE SEQUENCE</scope>
</reference>
<keyword evidence="7" id="KW-0067">ATP-binding</keyword>
<dbReference type="CDD" id="cd02163">
    <property type="entry name" value="PPAT"/>
    <property type="match status" value="1"/>
</dbReference>
<dbReference type="HAMAP" id="MF_00151">
    <property type="entry name" value="PPAT_bact"/>
    <property type="match status" value="1"/>
</dbReference>
<dbReference type="NCBIfam" id="TIGR01510">
    <property type="entry name" value="coaD_prev_kdtB"/>
    <property type="match status" value="1"/>
</dbReference>
<dbReference type="Gene3D" id="3.40.50.620">
    <property type="entry name" value="HUPs"/>
    <property type="match status" value="1"/>
</dbReference>
<sequence>MPKKRIAIYPGTFDPVTNGHIDIINRALNICDRLIVSVALNPAKNPLFPIEQRVDFIKKGTQGLKNISILSFDNLLTDFARKNDASVIIKGLRAVSDFEYELQMGLMNRNLDQSIETLFMIPSQEYSFLSSNFIKEIAKHGGDIHKLVPKIVAEKLSRIDL</sequence>